<keyword evidence="5" id="KW-1185">Reference proteome</keyword>
<feature type="domain" description="E2F/DP family winged-helix DNA-binding" evidence="2">
    <location>
        <begin position="1"/>
        <end position="65"/>
    </location>
</feature>
<dbReference type="Proteomes" id="UP000018208">
    <property type="component" value="Unassembled WGS sequence"/>
</dbReference>
<gene>
    <name evidence="3" type="ORF">SS50377_12164</name>
    <name evidence="4" type="ORF">SS50377_26368</name>
</gene>
<evidence type="ECO:0000313" key="5">
    <source>
        <dbReference type="Proteomes" id="UP000018208"/>
    </source>
</evidence>
<protein>
    <submittedName>
        <fullName evidence="4">E2F/DP family winged-helix DNA-binding domain-containing protein</fullName>
    </submittedName>
</protein>
<keyword evidence="1 4" id="KW-0238">DNA-binding</keyword>
<reference evidence="3 4" key="1">
    <citation type="journal article" date="2014" name="PLoS Genet.">
        <title>The Genome of Spironucleus salmonicida Highlights a Fish Pathogen Adapted to Fluctuating Environments.</title>
        <authorList>
            <person name="Xu F."/>
            <person name="Jerlstrom-Hultqvist J."/>
            <person name="Einarsson E."/>
            <person name="Astvaldsson A."/>
            <person name="Svard S.G."/>
            <person name="Andersson J.O."/>
        </authorList>
    </citation>
    <scope>NUCLEOTIDE SEQUENCE</scope>
    <source>
        <strain evidence="4">ATCC 50377</strain>
    </source>
</reference>
<evidence type="ECO:0000313" key="4">
    <source>
        <dbReference type="EMBL" id="KAH0572159.1"/>
    </source>
</evidence>
<keyword evidence="1" id="KW-0539">Nucleus</keyword>
<evidence type="ECO:0000313" key="3">
    <source>
        <dbReference type="EMBL" id="EST47765.1"/>
    </source>
</evidence>
<reference evidence="4" key="2">
    <citation type="submission" date="2020-12" db="EMBL/GenBank/DDBJ databases">
        <title>New Spironucleus salmonicida genome in near-complete chromosomes.</title>
        <authorList>
            <person name="Xu F."/>
            <person name="Kurt Z."/>
            <person name="Jimenez-Gonzalez A."/>
            <person name="Astvaldsson A."/>
            <person name="Andersson J.O."/>
            <person name="Svard S.G."/>
        </authorList>
    </citation>
    <scope>NUCLEOTIDE SEQUENCE</scope>
    <source>
        <strain evidence="4">ATCC 50377</strain>
    </source>
</reference>
<dbReference type="InterPro" id="IPR036388">
    <property type="entry name" value="WH-like_DNA-bd_sf"/>
</dbReference>
<dbReference type="EMBL" id="KI546035">
    <property type="protein sequence ID" value="EST47765.1"/>
    <property type="molecule type" value="Genomic_DNA"/>
</dbReference>
<dbReference type="OrthoDB" id="1743261at2759"/>
<dbReference type="AlphaFoldDB" id="V6LT62"/>
<accession>V6LT62</accession>
<comment type="subcellular location">
    <subcellularLocation>
        <location evidence="1">Nucleus</location>
    </subcellularLocation>
</comment>
<comment type="similarity">
    <text evidence="1">Belongs to the E2F/DP family.</text>
</comment>
<keyword evidence="1" id="KW-0804">Transcription</keyword>
<name>V6LT62_9EUKA</name>
<dbReference type="VEuPathDB" id="GiardiaDB:SS50377_26368"/>
<dbReference type="EMBL" id="AUWU02000006">
    <property type="protein sequence ID" value="KAH0572159.1"/>
    <property type="molecule type" value="Genomic_DNA"/>
</dbReference>
<dbReference type="Pfam" id="PF02319">
    <property type="entry name" value="WHD_E2F_TDP"/>
    <property type="match status" value="2"/>
</dbReference>
<organism evidence="3">
    <name type="scientific">Spironucleus salmonicida</name>
    <dbReference type="NCBI Taxonomy" id="348837"/>
    <lineage>
        <taxon>Eukaryota</taxon>
        <taxon>Metamonada</taxon>
        <taxon>Diplomonadida</taxon>
        <taxon>Hexamitidae</taxon>
        <taxon>Hexamitinae</taxon>
        <taxon>Spironucleus</taxon>
    </lineage>
</organism>
<dbReference type="InterPro" id="IPR036390">
    <property type="entry name" value="WH_DNA-bd_sf"/>
</dbReference>
<dbReference type="SUPFAM" id="SSF46785">
    <property type="entry name" value="Winged helix' DNA-binding domain"/>
    <property type="match status" value="1"/>
</dbReference>
<evidence type="ECO:0000256" key="1">
    <source>
        <dbReference type="RuleBase" id="RU003796"/>
    </source>
</evidence>
<dbReference type="GO" id="GO:0005634">
    <property type="term" value="C:nucleus"/>
    <property type="evidence" value="ECO:0007669"/>
    <property type="project" value="UniProtKB-SubCell"/>
</dbReference>
<sequence length="158" mass="18645">MKQNKAYEITQSLIQLLRQHSSKGITTKQISQVLNVNRRRLYDSLIVMEEIGLVHRCSKVYKINSDFIYPLVTQYTLTGKILQLIMLQESKPKEIIDYLGNKDSRRIYEILGILQSLQILTKTLYNQFQYNQKYSYYDEEVIQSLVSLSFEKAQDMFS</sequence>
<keyword evidence="1" id="KW-0805">Transcription regulation</keyword>
<dbReference type="GO" id="GO:0003677">
    <property type="term" value="F:DNA binding"/>
    <property type="evidence" value="ECO:0007669"/>
    <property type="project" value="UniProtKB-KW"/>
</dbReference>
<dbReference type="GO" id="GO:0005667">
    <property type="term" value="C:transcription regulator complex"/>
    <property type="evidence" value="ECO:0007669"/>
    <property type="project" value="InterPro"/>
</dbReference>
<evidence type="ECO:0000259" key="2">
    <source>
        <dbReference type="SMART" id="SM01372"/>
    </source>
</evidence>
<proteinExistence type="inferred from homology"/>
<dbReference type="SMART" id="SM01372">
    <property type="entry name" value="E2F_TDP"/>
    <property type="match status" value="1"/>
</dbReference>
<dbReference type="GO" id="GO:0006355">
    <property type="term" value="P:regulation of DNA-templated transcription"/>
    <property type="evidence" value="ECO:0007669"/>
    <property type="project" value="InterPro"/>
</dbReference>
<dbReference type="InterPro" id="IPR003316">
    <property type="entry name" value="E2F_WHTH_DNA-bd_dom"/>
</dbReference>
<dbReference type="Gene3D" id="1.10.10.10">
    <property type="entry name" value="Winged helix-like DNA-binding domain superfamily/Winged helix DNA-binding domain"/>
    <property type="match status" value="2"/>
</dbReference>